<sequence length="146" mass="17656">MRTYELYLIQEDVTKSYFGREFLLFDLFARFAQSRSLSEKKVLYKQMKYITLPLQVMKLHHKMEQALRTYGKYESNEHTHIISNENMYGEVSIKPQYIRMHTSENVEIETAIFEVLRKCELTFLAMDYESKQYGWLNPLKQVRTYI</sequence>
<dbReference type="Gene3D" id="3.30.310.250">
    <property type="entry name" value="Sporulation inhibitor of replication protein SirA"/>
    <property type="match status" value="1"/>
</dbReference>
<dbReference type="InterPro" id="IPR019683">
    <property type="entry name" value="SirA"/>
</dbReference>
<dbReference type="RefSeq" id="WP_230575544.1">
    <property type="nucleotide sequence ID" value="NZ_CAKJTI010000013.1"/>
</dbReference>
<evidence type="ECO:0000313" key="1">
    <source>
        <dbReference type="EMBL" id="CAG9613470.1"/>
    </source>
</evidence>
<proteinExistence type="predicted"/>
<comment type="caution">
    <text evidence="1">The sequence shown here is derived from an EMBL/GenBank/DDBJ whole genome shotgun (WGS) entry which is preliminary data.</text>
</comment>
<dbReference type="Proteomes" id="UP000789423">
    <property type="component" value="Unassembled WGS sequence"/>
</dbReference>
<name>A0ABM8YCH9_9BACI</name>
<evidence type="ECO:0000313" key="2">
    <source>
        <dbReference type="Proteomes" id="UP000789423"/>
    </source>
</evidence>
<keyword evidence="2" id="KW-1185">Reference proteome</keyword>
<dbReference type="InterPro" id="IPR038449">
    <property type="entry name" value="SirA_sf"/>
</dbReference>
<gene>
    <name evidence="1" type="primary">sirA</name>
    <name evidence="1" type="ORF">BACCIP111899_02685</name>
</gene>
<protein>
    <submittedName>
        <fullName evidence="1">Sporulation inhibitor of replication protein SirA</fullName>
    </submittedName>
</protein>
<accession>A0ABM8YCH9</accession>
<dbReference type="Pfam" id="PF10747">
    <property type="entry name" value="SirA"/>
    <property type="match status" value="1"/>
</dbReference>
<reference evidence="1 2" key="1">
    <citation type="submission" date="2021-10" db="EMBL/GenBank/DDBJ databases">
        <authorList>
            <person name="Criscuolo A."/>
        </authorList>
    </citation>
    <scope>NUCLEOTIDE SEQUENCE [LARGE SCALE GENOMIC DNA]</scope>
    <source>
        <strain evidence="2">CIP 111899</strain>
    </source>
</reference>
<dbReference type="EMBL" id="CAKJTI010000013">
    <property type="protein sequence ID" value="CAG9613470.1"/>
    <property type="molecule type" value="Genomic_DNA"/>
</dbReference>
<organism evidence="1 2">
    <name type="scientific">Bacillus rhizoplanae</name>
    <dbReference type="NCBI Taxonomy" id="2880966"/>
    <lineage>
        <taxon>Bacteria</taxon>
        <taxon>Bacillati</taxon>
        <taxon>Bacillota</taxon>
        <taxon>Bacilli</taxon>
        <taxon>Bacillales</taxon>
        <taxon>Bacillaceae</taxon>
        <taxon>Bacillus</taxon>
    </lineage>
</organism>